<dbReference type="AlphaFoldDB" id="A0A371JKU1"/>
<keyword evidence="3" id="KW-1185">Reference proteome</keyword>
<feature type="domain" description="AntA/AntB antirepressor" evidence="1">
    <location>
        <begin position="16"/>
        <end position="76"/>
    </location>
</feature>
<reference evidence="2 3" key="1">
    <citation type="submission" date="2018-08" db="EMBL/GenBank/DDBJ databases">
        <title>Muricauda nanhaiensis sp. nov., isolated from seawater of the South China Sea.</title>
        <authorList>
            <person name="Dang Y."/>
        </authorList>
    </citation>
    <scope>NUCLEOTIDE SEQUENCE [LARGE SCALE GENOMIC DNA]</scope>
    <source>
        <strain evidence="2 3">SM1704</strain>
    </source>
</reference>
<evidence type="ECO:0000313" key="3">
    <source>
        <dbReference type="Proteomes" id="UP000261828"/>
    </source>
</evidence>
<evidence type="ECO:0000313" key="2">
    <source>
        <dbReference type="EMBL" id="RDY57562.1"/>
    </source>
</evidence>
<comment type="caution">
    <text evidence="2">The sequence shown here is derived from an EMBL/GenBank/DDBJ whole genome shotgun (WGS) entry which is preliminary data.</text>
</comment>
<dbReference type="RefSeq" id="WP_116185997.1">
    <property type="nucleotide sequence ID" value="NZ_QTJX01000010.1"/>
</dbReference>
<sequence length="214" mass="24463">MNELIQITEHNGQQAVSAQDLYNFLGYAPKHWTKWYSRNILKNEFAVEGEDFVELPRRGRSKDFGLSIPFSKKICMKAGTKKGEEARDYFLECEQKVISKTKPDLKPLTPAETLLAQTQLLVKQERKLSEHDDRLKVLEAKNTSRPDYFTVVGYGNLNDIPVNIKVASRLGRAASKICREKGYPTDDIPDPRFGRVKTYPRAVLEQVFNSTPLN</sequence>
<organism evidence="2 3">
    <name type="scientific">Flagellimonas nanhaiensis</name>
    <dbReference type="NCBI Taxonomy" id="2292706"/>
    <lineage>
        <taxon>Bacteria</taxon>
        <taxon>Pseudomonadati</taxon>
        <taxon>Bacteroidota</taxon>
        <taxon>Flavobacteriia</taxon>
        <taxon>Flavobacteriales</taxon>
        <taxon>Flavobacteriaceae</taxon>
        <taxon>Flagellimonas</taxon>
    </lineage>
</organism>
<accession>A0A371JKU1</accession>
<name>A0A371JKU1_9FLAO</name>
<dbReference type="Proteomes" id="UP000261828">
    <property type="component" value="Unassembled WGS sequence"/>
</dbReference>
<dbReference type="Pfam" id="PF08346">
    <property type="entry name" value="AntA"/>
    <property type="match status" value="1"/>
</dbReference>
<dbReference type="OrthoDB" id="9812611at2"/>
<evidence type="ECO:0000259" key="1">
    <source>
        <dbReference type="Pfam" id="PF08346"/>
    </source>
</evidence>
<protein>
    <recommendedName>
        <fullName evidence="1">AntA/AntB antirepressor domain-containing protein</fullName>
    </recommendedName>
</protein>
<gene>
    <name evidence="2" type="ORF">DX873_18560</name>
</gene>
<dbReference type="InterPro" id="IPR013557">
    <property type="entry name" value="AntA/B_antirep"/>
</dbReference>
<dbReference type="EMBL" id="QTJX01000010">
    <property type="protein sequence ID" value="RDY57562.1"/>
    <property type="molecule type" value="Genomic_DNA"/>
</dbReference>
<proteinExistence type="predicted"/>